<keyword evidence="2" id="KW-1185">Reference proteome</keyword>
<evidence type="ECO:0000313" key="2">
    <source>
        <dbReference type="Proteomes" id="UP000639396"/>
    </source>
</evidence>
<name>A0A927CEA5_9BACL</name>
<protein>
    <submittedName>
        <fullName evidence="1">Uncharacterized protein</fullName>
    </submittedName>
</protein>
<organism evidence="1 2">
    <name type="scientific">Paenibacillus oceani</name>
    <dbReference type="NCBI Taxonomy" id="2772510"/>
    <lineage>
        <taxon>Bacteria</taxon>
        <taxon>Bacillati</taxon>
        <taxon>Bacillota</taxon>
        <taxon>Bacilli</taxon>
        <taxon>Bacillales</taxon>
        <taxon>Paenibacillaceae</taxon>
        <taxon>Paenibacillus</taxon>
    </lineage>
</organism>
<dbReference type="AlphaFoldDB" id="A0A927CEA5"/>
<evidence type="ECO:0000313" key="1">
    <source>
        <dbReference type="EMBL" id="MBD2864636.1"/>
    </source>
</evidence>
<gene>
    <name evidence="1" type="ORF">IDH45_21845</name>
</gene>
<sequence>MGKTTKGICTSCEKEVGKSAIGKHLQTCPKRVLQDGNNRYFLIRVQDRYLPKYWLYLEASADATLTDLDHFLRDLWLECCGHLSLFIVRDRTYGSSPDEEFGDKSMQIRLGKVLKKDLSFLHEYDMGSTTELSLKVVEERLGTKHDSPGIELLARNVAPDISCTECGDAEAEYICSECQYEESGWLCDTCAENHQCGEDMLLPVVNSPRTGVCGFMG</sequence>
<accession>A0A927CEA5</accession>
<dbReference type="SUPFAM" id="SSF159941">
    <property type="entry name" value="MM3350-like"/>
    <property type="match status" value="1"/>
</dbReference>
<reference evidence="1" key="1">
    <citation type="submission" date="2020-09" db="EMBL/GenBank/DDBJ databases">
        <title>A novel bacterium of genus Paenibacillus, isolated from South China Sea.</title>
        <authorList>
            <person name="Huang H."/>
            <person name="Mo K."/>
            <person name="Hu Y."/>
        </authorList>
    </citation>
    <scope>NUCLEOTIDE SEQUENCE</scope>
    <source>
        <strain evidence="1">IB182363</strain>
    </source>
</reference>
<comment type="caution">
    <text evidence="1">The sequence shown here is derived from an EMBL/GenBank/DDBJ whole genome shotgun (WGS) entry which is preliminary data.</text>
</comment>
<dbReference type="RefSeq" id="WP_190930261.1">
    <property type="nucleotide sequence ID" value="NZ_JACXJA010000031.1"/>
</dbReference>
<dbReference type="InterPro" id="IPR024047">
    <property type="entry name" value="MM3350-like_sf"/>
</dbReference>
<dbReference type="EMBL" id="JACXJA010000031">
    <property type="protein sequence ID" value="MBD2864636.1"/>
    <property type="molecule type" value="Genomic_DNA"/>
</dbReference>
<dbReference type="Proteomes" id="UP000639396">
    <property type="component" value="Unassembled WGS sequence"/>
</dbReference>
<proteinExistence type="predicted"/>